<evidence type="ECO:0000256" key="3">
    <source>
        <dbReference type="ARBA" id="ARBA00022475"/>
    </source>
</evidence>
<name>A0A0E2HCB9_9FIRM</name>
<dbReference type="InterPro" id="IPR010065">
    <property type="entry name" value="AA_ABC_transptr_permease_3TM"/>
</dbReference>
<dbReference type="HOGENOM" id="CLU_019602_1_4_9"/>
<dbReference type="Pfam" id="PF00528">
    <property type="entry name" value="BPD_transp_1"/>
    <property type="match status" value="1"/>
</dbReference>
<evidence type="ECO:0000256" key="7">
    <source>
        <dbReference type="ARBA" id="ARBA00023136"/>
    </source>
</evidence>
<comment type="similarity">
    <text evidence="8">Belongs to the binding-protein-dependent transport system permease family.</text>
</comment>
<reference evidence="10 11" key="1">
    <citation type="submission" date="2013-01" db="EMBL/GenBank/DDBJ databases">
        <title>The Genome Sequence of Clostridium clostridioforme 90A8.</title>
        <authorList>
            <consortium name="The Broad Institute Genome Sequencing Platform"/>
            <person name="Earl A."/>
            <person name="Ward D."/>
            <person name="Feldgarden M."/>
            <person name="Gevers D."/>
            <person name="Courvalin P."/>
            <person name="Lambert T."/>
            <person name="Walker B."/>
            <person name="Young S.K."/>
            <person name="Zeng Q."/>
            <person name="Gargeya S."/>
            <person name="Fitzgerald M."/>
            <person name="Haas B."/>
            <person name="Abouelleil A."/>
            <person name="Alvarado L."/>
            <person name="Arachchi H.M."/>
            <person name="Berlin A.M."/>
            <person name="Chapman S.B."/>
            <person name="Dewar J."/>
            <person name="Goldberg J."/>
            <person name="Griggs A."/>
            <person name="Gujja S."/>
            <person name="Hansen M."/>
            <person name="Howarth C."/>
            <person name="Imamovic A."/>
            <person name="Larimer J."/>
            <person name="McCowan C."/>
            <person name="Murphy C."/>
            <person name="Neiman D."/>
            <person name="Pearson M."/>
            <person name="Priest M."/>
            <person name="Roberts A."/>
            <person name="Saif S."/>
            <person name="Shea T."/>
            <person name="Sisk P."/>
            <person name="Sykes S."/>
            <person name="Wortman J."/>
            <person name="Nusbaum C."/>
            <person name="Birren B."/>
        </authorList>
    </citation>
    <scope>NUCLEOTIDE SEQUENCE [LARGE SCALE GENOMIC DNA]</scope>
    <source>
        <strain evidence="10 11">90A8</strain>
    </source>
</reference>
<evidence type="ECO:0000256" key="4">
    <source>
        <dbReference type="ARBA" id="ARBA00022692"/>
    </source>
</evidence>
<dbReference type="InterPro" id="IPR035906">
    <property type="entry name" value="MetI-like_sf"/>
</dbReference>
<evidence type="ECO:0000313" key="10">
    <source>
        <dbReference type="EMBL" id="ENZ17550.1"/>
    </source>
</evidence>
<feature type="transmembrane region" description="Helical" evidence="8">
    <location>
        <begin position="81"/>
        <end position="101"/>
    </location>
</feature>
<comment type="subcellular location">
    <subcellularLocation>
        <location evidence="1 8">Cell membrane</location>
        <topology evidence="1 8">Multi-pass membrane protein</topology>
    </subcellularLocation>
</comment>
<dbReference type="PANTHER" id="PTHR30614:SF0">
    <property type="entry name" value="L-CYSTINE TRANSPORT SYSTEM PERMEASE PROTEIN TCYL"/>
    <property type="match status" value="1"/>
</dbReference>
<dbReference type="GO" id="GO:0015184">
    <property type="term" value="F:L-cystine transmembrane transporter activity"/>
    <property type="evidence" value="ECO:0007669"/>
    <property type="project" value="TreeGrafter"/>
</dbReference>
<evidence type="ECO:0000313" key="11">
    <source>
        <dbReference type="Proteomes" id="UP000013085"/>
    </source>
</evidence>
<dbReference type="RefSeq" id="WP_002595559.1">
    <property type="nucleotide sequence ID" value="NZ_KB851018.1"/>
</dbReference>
<keyword evidence="3" id="KW-1003">Cell membrane</keyword>
<dbReference type="InterPro" id="IPR000515">
    <property type="entry name" value="MetI-like"/>
</dbReference>
<dbReference type="EMBL" id="AGYR01000014">
    <property type="protein sequence ID" value="ENZ17550.1"/>
    <property type="molecule type" value="Genomic_DNA"/>
</dbReference>
<dbReference type="Gene3D" id="1.10.3720.10">
    <property type="entry name" value="MetI-like"/>
    <property type="match status" value="1"/>
</dbReference>
<dbReference type="NCBIfam" id="TIGR01726">
    <property type="entry name" value="HEQRo_perm_3TM"/>
    <property type="match status" value="1"/>
</dbReference>
<keyword evidence="4 8" id="KW-0812">Transmembrane</keyword>
<dbReference type="CDD" id="cd06261">
    <property type="entry name" value="TM_PBP2"/>
    <property type="match status" value="1"/>
</dbReference>
<feature type="domain" description="ABC transmembrane type-1" evidence="9">
    <location>
        <begin position="19"/>
        <end position="210"/>
    </location>
</feature>
<evidence type="ECO:0000256" key="2">
    <source>
        <dbReference type="ARBA" id="ARBA00022448"/>
    </source>
</evidence>
<evidence type="ECO:0000256" key="1">
    <source>
        <dbReference type="ARBA" id="ARBA00004651"/>
    </source>
</evidence>
<dbReference type="Proteomes" id="UP000013085">
    <property type="component" value="Unassembled WGS sequence"/>
</dbReference>
<dbReference type="SUPFAM" id="SSF161098">
    <property type="entry name" value="MetI-like"/>
    <property type="match status" value="1"/>
</dbReference>
<feature type="transmembrane region" description="Helical" evidence="8">
    <location>
        <begin position="23"/>
        <end position="43"/>
    </location>
</feature>
<dbReference type="PROSITE" id="PS50928">
    <property type="entry name" value="ABC_TM1"/>
    <property type="match status" value="1"/>
</dbReference>
<evidence type="ECO:0000256" key="5">
    <source>
        <dbReference type="ARBA" id="ARBA00022970"/>
    </source>
</evidence>
<gene>
    <name evidence="10" type="ORF">HMPREF1090_01850</name>
</gene>
<dbReference type="GO" id="GO:0043190">
    <property type="term" value="C:ATP-binding cassette (ABC) transporter complex"/>
    <property type="evidence" value="ECO:0007669"/>
    <property type="project" value="InterPro"/>
</dbReference>
<keyword evidence="5" id="KW-0029">Amino-acid transport</keyword>
<keyword evidence="6 8" id="KW-1133">Transmembrane helix</keyword>
<keyword evidence="7 8" id="KW-0472">Membrane</keyword>
<evidence type="ECO:0000259" key="9">
    <source>
        <dbReference type="PROSITE" id="PS50928"/>
    </source>
</evidence>
<sequence>MRIGIKGTIKVIYSMLKALPVTMSLSILVLTISLMIAVVMALCEYFNVKKTLRFIRVYTSFFRGTPLLAQLFFFYFGLPNIIPAFINVSGFTSAVITMSLNNSAYMKEAIRGALMSVEKGQLEAGRSLGYTEKQIIQLIVFPQATRVAIPALANSFIDIIKGSSMAFTVGVIEITAAAQLYSAATLRFFEGYSGLIIMYWLLVVILEKLLRVAEKKLNRSYD</sequence>
<organism evidence="10 11">
    <name type="scientific">[Clostridium] clostridioforme 90A8</name>
    <dbReference type="NCBI Taxonomy" id="999408"/>
    <lineage>
        <taxon>Bacteria</taxon>
        <taxon>Bacillati</taxon>
        <taxon>Bacillota</taxon>
        <taxon>Clostridia</taxon>
        <taxon>Lachnospirales</taxon>
        <taxon>Lachnospiraceae</taxon>
        <taxon>Enterocloster</taxon>
    </lineage>
</organism>
<dbReference type="PANTHER" id="PTHR30614">
    <property type="entry name" value="MEMBRANE COMPONENT OF AMINO ACID ABC TRANSPORTER"/>
    <property type="match status" value="1"/>
</dbReference>
<evidence type="ECO:0000256" key="6">
    <source>
        <dbReference type="ARBA" id="ARBA00022989"/>
    </source>
</evidence>
<comment type="caution">
    <text evidence="10">The sequence shown here is derived from an EMBL/GenBank/DDBJ whole genome shotgun (WGS) entry which is preliminary data.</text>
</comment>
<accession>A0A0E2HCB9</accession>
<dbReference type="InterPro" id="IPR043429">
    <property type="entry name" value="ArtM/GltK/GlnP/TcyL/YhdX-like"/>
</dbReference>
<feature type="transmembrane region" description="Helical" evidence="8">
    <location>
        <begin position="55"/>
        <end position="75"/>
    </location>
</feature>
<proteinExistence type="inferred from homology"/>
<evidence type="ECO:0000256" key="8">
    <source>
        <dbReference type="RuleBase" id="RU363032"/>
    </source>
</evidence>
<dbReference type="AlphaFoldDB" id="A0A0E2HCB9"/>
<keyword evidence="2 8" id="KW-0813">Transport</keyword>
<dbReference type="PATRIC" id="fig|999408.3.peg.1992"/>
<feature type="transmembrane region" description="Helical" evidence="8">
    <location>
        <begin position="192"/>
        <end position="210"/>
    </location>
</feature>
<protein>
    <submittedName>
        <fullName evidence="10">His/Glu/Gln/Arg/opine family amino ABC transporter, permease, 3-TM region</fullName>
    </submittedName>
</protein>